<reference evidence="2" key="1">
    <citation type="submission" date="2023-01" db="EMBL/GenBank/DDBJ databases">
        <title>The chitinases involved in constricting ring structure development in the nematode-trapping fungus Drechslerella dactyloides.</title>
        <authorList>
            <person name="Wang R."/>
            <person name="Zhang L."/>
            <person name="Tang P."/>
            <person name="Li S."/>
            <person name="Liang L."/>
        </authorList>
    </citation>
    <scope>NUCLEOTIDE SEQUENCE</scope>
    <source>
        <strain evidence="2">YMF1.00031</strain>
    </source>
</reference>
<dbReference type="SUPFAM" id="SSF56801">
    <property type="entry name" value="Acetyl-CoA synthetase-like"/>
    <property type="match status" value="1"/>
</dbReference>
<dbReference type="AlphaFoldDB" id="A0AAD6NLM6"/>
<comment type="caution">
    <text evidence="2">The sequence shown here is derived from an EMBL/GenBank/DDBJ whole genome shotgun (WGS) entry which is preliminary data.</text>
</comment>
<proteinExistence type="predicted"/>
<dbReference type="EMBL" id="JAQGDS010000001">
    <property type="protein sequence ID" value="KAJ6263981.1"/>
    <property type="molecule type" value="Genomic_DNA"/>
</dbReference>
<keyword evidence="3" id="KW-1185">Reference proteome</keyword>
<accession>A0AAD6NLM6</accession>
<dbReference type="PANTHER" id="PTHR43845">
    <property type="entry name" value="BLR5969 PROTEIN"/>
    <property type="match status" value="1"/>
</dbReference>
<gene>
    <name evidence="2" type="ORF">Dda_0119</name>
</gene>
<dbReference type="Gene3D" id="3.40.50.12780">
    <property type="entry name" value="N-terminal domain of ligase-like"/>
    <property type="match status" value="2"/>
</dbReference>
<evidence type="ECO:0000313" key="3">
    <source>
        <dbReference type="Proteomes" id="UP001221413"/>
    </source>
</evidence>
<organism evidence="2 3">
    <name type="scientific">Drechslerella dactyloides</name>
    <name type="common">Nematode-trapping fungus</name>
    <name type="synonym">Arthrobotrys dactyloides</name>
    <dbReference type="NCBI Taxonomy" id="74499"/>
    <lineage>
        <taxon>Eukaryota</taxon>
        <taxon>Fungi</taxon>
        <taxon>Dikarya</taxon>
        <taxon>Ascomycota</taxon>
        <taxon>Pezizomycotina</taxon>
        <taxon>Orbiliomycetes</taxon>
        <taxon>Orbiliales</taxon>
        <taxon>Orbiliaceae</taxon>
        <taxon>Drechslerella</taxon>
    </lineage>
</organism>
<evidence type="ECO:0000256" key="1">
    <source>
        <dbReference type="SAM" id="MobiDB-lite"/>
    </source>
</evidence>
<feature type="region of interest" description="Disordered" evidence="1">
    <location>
        <begin position="260"/>
        <end position="281"/>
    </location>
</feature>
<evidence type="ECO:0000313" key="2">
    <source>
        <dbReference type="EMBL" id="KAJ6263981.1"/>
    </source>
</evidence>
<dbReference type="InterPro" id="IPR042099">
    <property type="entry name" value="ANL_N_sf"/>
</dbReference>
<protein>
    <submittedName>
        <fullName evidence="2">Uncharacterized protein</fullName>
    </submittedName>
</protein>
<dbReference type="Proteomes" id="UP001221413">
    <property type="component" value="Unassembled WGS sequence"/>
</dbReference>
<dbReference type="PANTHER" id="PTHR43845:SF1">
    <property type="entry name" value="BLR5969 PROTEIN"/>
    <property type="match status" value="1"/>
</dbReference>
<name>A0AAD6NLM6_DREDA</name>
<sequence>MDSRFPLKQVLSVAKVHPFYAKDVEYPPSPESVRLILDNVSKDSSTSDTEIDLGLMPLTTKEDFITGGGSGGMPMLFATDAAENRKHRYAAGALIKTCGLIEPADLVLSLHTSGKLYRALDLTTELIENAGGSVLCAGHAISMEDAKQKMEHYRANVIAGDGSQVLQFANYIASLPAEDRAGLNVTKVLYTSEPLTKDQRAVVCAALGQPRIVSLLGSAEAGPWAVANSELTGEPDDDSMDFIFDTRMMNIEILPPSATDGLAQKPVDGSGADTDAPASRIQSLPDGETGIIVQTSLSRLRNPLIRYITGDVGSLHPFRSTKLLKSLDNPSDAQYLRILRLYGRDRRFSFEWFGEYFEFHTVNKLITESKGWGVIQWQLILEKAESKETQLEVRLYRSNVDDGQSLPNAAISEALIKLFVVYEANDNLFKITFVSGLDGFERSSTAGKVMKFVDRTH</sequence>